<evidence type="ECO:0000256" key="3">
    <source>
        <dbReference type="ARBA" id="ARBA00022525"/>
    </source>
</evidence>
<evidence type="ECO:0000256" key="1">
    <source>
        <dbReference type="ARBA" id="ARBA00004613"/>
    </source>
</evidence>
<keyword evidence="3" id="KW-0964">Secreted</keyword>
<keyword evidence="4" id="KW-0732">Signal</keyword>
<dbReference type="InterPro" id="IPR010829">
    <property type="entry name" value="Cerato-platanin"/>
</dbReference>
<dbReference type="InterPro" id="IPR036908">
    <property type="entry name" value="RlpA-like_sf"/>
</dbReference>
<protein>
    <submittedName>
        <fullName evidence="5">(Perigord truffle) hypothetical protein</fullName>
    </submittedName>
</protein>
<dbReference type="RefSeq" id="XP_002836548.1">
    <property type="nucleotide sequence ID" value="XM_002836502.1"/>
</dbReference>
<dbReference type="AlphaFoldDB" id="D5G896"/>
<accession>D5G896</accession>
<dbReference type="STRING" id="656061.D5G896"/>
<comment type="subcellular location">
    <subcellularLocation>
        <location evidence="1">Secreted</location>
    </subcellularLocation>
</comment>
<evidence type="ECO:0000256" key="2">
    <source>
        <dbReference type="ARBA" id="ARBA00010421"/>
    </source>
</evidence>
<evidence type="ECO:0000313" key="6">
    <source>
        <dbReference type="Proteomes" id="UP000006911"/>
    </source>
</evidence>
<evidence type="ECO:0000256" key="4">
    <source>
        <dbReference type="SAM" id="SignalP"/>
    </source>
</evidence>
<dbReference type="KEGG" id="tml:GSTUM_00002939001"/>
<name>D5G896_TUBMM</name>
<dbReference type="EMBL" id="FN430041">
    <property type="protein sequence ID" value="CAZ80739.1"/>
    <property type="molecule type" value="Genomic_DNA"/>
</dbReference>
<feature type="signal peptide" evidence="4">
    <location>
        <begin position="1"/>
        <end position="19"/>
    </location>
</feature>
<reference evidence="5 6" key="1">
    <citation type="journal article" date="2010" name="Nature">
        <title>Perigord black truffle genome uncovers evolutionary origins and mechanisms of symbiosis.</title>
        <authorList>
            <person name="Martin F."/>
            <person name="Kohler A."/>
            <person name="Murat C."/>
            <person name="Balestrini R."/>
            <person name="Coutinho P.M."/>
            <person name="Jaillon O."/>
            <person name="Montanini B."/>
            <person name="Morin E."/>
            <person name="Noel B."/>
            <person name="Percudani R."/>
            <person name="Porcel B."/>
            <person name="Rubini A."/>
            <person name="Amicucci A."/>
            <person name="Amselem J."/>
            <person name="Anthouard V."/>
            <person name="Arcioni S."/>
            <person name="Artiguenave F."/>
            <person name="Aury J.M."/>
            <person name="Ballario P."/>
            <person name="Bolchi A."/>
            <person name="Brenna A."/>
            <person name="Brun A."/>
            <person name="Buee M."/>
            <person name="Cantarel B."/>
            <person name="Chevalier G."/>
            <person name="Couloux A."/>
            <person name="Da Silva C."/>
            <person name="Denoeud F."/>
            <person name="Duplessis S."/>
            <person name="Ghignone S."/>
            <person name="Hilselberger B."/>
            <person name="Iotti M."/>
            <person name="Marcais B."/>
            <person name="Mello A."/>
            <person name="Miranda M."/>
            <person name="Pacioni G."/>
            <person name="Quesneville H."/>
            <person name="Riccioni C."/>
            <person name="Ruotolo R."/>
            <person name="Splivallo R."/>
            <person name="Stocchi V."/>
            <person name="Tisserant E."/>
            <person name="Viscomi A.R."/>
            <person name="Zambonelli A."/>
            <person name="Zampieri E."/>
            <person name="Henrissat B."/>
            <person name="Lebrun M.H."/>
            <person name="Paolocci F."/>
            <person name="Bonfante P."/>
            <person name="Ottonello S."/>
            <person name="Wincker P."/>
        </authorList>
    </citation>
    <scope>NUCLEOTIDE SEQUENCE [LARGE SCALE GENOMIC DNA]</scope>
    <source>
        <strain evidence="5 6">Mel28</strain>
    </source>
</reference>
<keyword evidence="6" id="KW-1185">Reference proteome</keyword>
<gene>
    <name evidence="5" type="ORF">GSTUM_00002939001</name>
</gene>
<dbReference type="GO" id="GO:0005576">
    <property type="term" value="C:extracellular region"/>
    <property type="evidence" value="ECO:0007669"/>
    <property type="project" value="UniProtKB-SubCell"/>
</dbReference>
<dbReference type="CDD" id="cd22778">
    <property type="entry name" value="DPBB_CEPL-like"/>
    <property type="match status" value="1"/>
</dbReference>
<dbReference type="Proteomes" id="UP000006911">
    <property type="component" value="Unassembled WGS sequence"/>
</dbReference>
<comment type="similarity">
    <text evidence="2">Belongs to the cerato-platanin family.</text>
</comment>
<feature type="chain" id="PRO_5003072634" evidence="4">
    <location>
        <begin position="20"/>
        <end position="149"/>
    </location>
</feature>
<dbReference type="SUPFAM" id="SSF50685">
    <property type="entry name" value="Barwin-like endoglucanases"/>
    <property type="match status" value="1"/>
</dbReference>
<dbReference type="InParanoid" id="D5G896"/>
<dbReference type="Pfam" id="PF07249">
    <property type="entry name" value="Cerato-platanin"/>
    <property type="match status" value="1"/>
</dbReference>
<dbReference type="eggNOG" id="ENOG502SQTH">
    <property type="taxonomic scope" value="Eukaryota"/>
</dbReference>
<evidence type="ECO:0000313" key="5">
    <source>
        <dbReference type="EMBL" id="CAZ80739.1"/>
    </source>
</evidence>
<proteinExistence type="inferred from homology"/>
<dbReference type="Gene3D" id="2.40.40.10">
    <property type="entry name" value="RlpA-like domain"/>
    <property type="match status" value="1"/>
</dbReference>
<sequence>MQFLKTILLLASTLTLTLAQSAGVAKYDTTYDSASLSTLSVACSDGANGLYTKGYHTLGSVPGFPNLGGSGTIPGWNSPNCGACYELTYTPPAPAAPKVLNIVGVDVAAPGTFVLSRTALDTLTGGQAVPLGRVNVTWRPVAASVCGFP</sequence>
<dbReference type="HOGENOM" id="CLU_111635_0_0_1"/>
<dbReference type="GeneID" id="9188341"/>
<organism evidence="5 6">
    <name type="scientific">Tuber melanosporum (strain Mel28)</name>
    <name type="common">Perigord black truffle</name>
    <dbReference type="NCBI Taxonomy" id="656061"/>
    <lineage>
        <taxon>Eukaryota</taxon>
        <taxon>Fungi</taxon>
        <taxon>Dikarya</taxon>
        <taxon>Ascomycota</taxon>
        <taxon>Pezizomycotina</taxon>
        <taxon>Pezizomycetes</taxon>
        <taxon>Pezizales</taxon>
        <taxon>Tuberaceae</taxon>
        <taxon>Tuber</taxon>
    </lineage>
</organism>